<keyword evidence="9" id="KW-0812">Transmembrane</keyword>
<dbReference type="PROSITE" id="PS50109">
    <property type="entry name" value="HIS_KIN"/>
    <property type="match status" value="1"/>
</dbReference>
<accession>A0A397PJE5</accession>
<dbReference type="EC" id="2.7.13.3" evidence="3"/>
<feature type="transmembrane region" description="Helical" evidence="9">
    <location>
        <begin position="76"/>
        <end position="95"/>
    </location>
</feature>
<feature type="transmembrane region" description="Helical" evidence="9">
    <location>
        <begin position="101"/>
        <end position="118"/>
    </location>
</feature>
<evidence type="ECO:0000256" key="8">
    <source>
        <dbReference type="ARBA" id="ARBA00022840"/>
    </source>
</evidence>
<dbReference type="GO" id="GO:0005886">
    <property type="term" value="C:plasma membrane"/>
    <property type="evidence" value="ECO:0007669"/>
    <property type="project" value="UniProtKB-SubCell"/>
</dbReference>
<dbReference type="GO" id="GO:0005524">
    <property type="term" value="F:ATP binding"/>
    <property type="evidence" value="ECO:0007669"/>
    <property type="project" value="UniProtKB-KW"/>
</dbReference>
<comment type="caution">
    <text evidence="11">The sequence shown here is derived from an EMBL/GenBank/DDBJ whole genome shotgun (WGS) entry which is preliminary data.</text>
</comment>
<dbReference type="InterPro" id="IPR036890">
    <property type="entry name" value="HATPase_C_sf"/>
</dbReference>
<feature type="transmembrane region" description="Helical" evidence="9">
    <location>
        <begin position="125"/>
        <end position="142"/>
    </location>
</feature>
<dbReference type="GO" id="GO:0000155">
    <property type="term" value="F:phosphorelay sensor kinase activity"/>
    <property type="evidence" value="ECO:0007669"/>
    <property type="project" value="InterPro"/>
</dbReference>
<keyword evidence="4" id="KW-1003">Cell membrane</keyword>
<dbReference type="InterPro" id="IPR050980">
    <property type="entry name" value="2C_sensor_his_kinase"/>
</dbReference>
<dbReference type="SMART" id="SM00387">
    <property type="entry name" value="HATPase_c"/>
    <property type="match status" value="1"/>
</dbReference>
<gene>
    <name evidence="11" type="ORF">BXY53_2670</name>
</gene>
<dbReference type="Pfam" id="PF25323">
    <property type="entry name" value="6TM_PilS"/>
    <property type="match status" value="1"/>
</dbReference>
<dbReference type="RefSeq" id="WP_119062461.1">
    <property type="nucleotide sequence ID" value="NZ_QXDF01000004.1"/>
</dbReference>
<dbReference type="CDD" id="cd00082">
    <property type="entry name" value="HisKA"/>
    <property type="match status" value="1"/>
</dbReference>
<evidence type="ECO:0000256" key="4">
    <source>
        <dbReference type="ARBA" id="ARBA00022475"/>
    </source>
</evidence>
<sequence length="445" mass="48969">MTGPVNPAHESSGLRLQTTVRLRWVAVAGQLLTVFFVDQLLGFHFPIVACLIVIALSALLNLFLTRHPASKRLDEGPAMWLMGFDIFQLGVLLFLTGGLQNPFGLLIVVPVAVSASSLPLSKTMLLSGFAILCATVLIWFHFPLPWSGQPAPVLPSIYIYGVWTALTSCIVFSAVYSWRVGQERRQMSEALSAAEMVLAREQRLSALDGLAAAAAHELGTPLGTITLVSKELLRSVPEDSPHYEDVALLRSQAERCREILGRLSGRTQEQDEVFERMPIGQMIEEVIDPYRQSDKRIEVNVHAVEGGDDKAGGEPVMRRNPGIIYSLGNLVENAVDFARKKVEITAEWDRRNVYLTIRDDGPGFQAGIMGRLGEPYVTTRPQAQRRGGVPETGLGLGFFIAKTLLERSGARLSLRNARPPKTGAVVEITWPREAFYRAKDLAETA</sequence>
<name>A0A397PJE5_9HYPH</name>
<comment type="catalytic activity">
    <reaction evidence="1">
        <text>ATP + protein L-histidine = ADP + protein N-phospho-L-histidine.</text>
        <dbReference type="EC" id="2.7.13.3"/>
    </reaction>
</comment>
<dbReference type="OrthoDB" id="9785252at2"/>
<evidence type="ECO:0000313" key="11">
    <source>
        <dbReference type="EMBL" id="RIA47287.1"/>
    </source>
</evidence>
<dbReference type="PANTHER" id="PTHR44936">
    <property type="entry name" value="SENSOR PROTEIN CREC"/>
    <property type="match status" value="1"/>
</dbReference>
<evidence type="ECO:0000256" key="9">
    <source>
        <dbReference type="SAM" id="Phobius"/>
    </source>
</evidence>
<dbReference type="InterPro" id="IPR003661">
    <property type="entry name" value="HisK_dim/P_dom"/>
</dbReference>
<evidence type="ECO:0000256" key="2">
    <source>
        <dbReference type="ARBA" id="ARBA00004651"/>
    </source>
</evidence>
<feature type="domain" description="Histidine kinase" evidence="10">
    <location>
        <begin position="213"/>
        <end position="434"/>
    </location>
</feature>
<reference evidence="11 12" key="1">
    <citation type="submission" date="2018-08" db="EMBL/GenBank/DDBJ databases">
        <title>Genomic Encyclopedia of Archaeal and Bacterial Type Strains, Phase II (KMG-II): from individual species to whole genera.</title>
        <authorList>
            <person name="Goeker M."/>
        </authorList>
    </citation>
    <scope>NUCLEOTIDE SEQUENCE [LARGE SCALE GENOMIC DNA]</scope>
    <source>
        <strain evidence="11 12">DSM 5002</strain>
    </source>
</reference>
<dbReference type="Pfam" id="PF02518">
    <property type="entry name" value="HATPase_c"/>
    <property type="match status" value="1"/>
</dbReference>
<keyword evidence="9" id="KW-1133">Transmembrane helix</keyword>
<dbReference type="InterPro" id="IPR005467">
    <property type="entry name" value="His_kinase_dom"/>
</dbReference>
<dbReference type="Proteomes" id="UP000266273">
    <property type="component" value="Unassembled WGS sequence"/>
</dbReference>
<evidence type="ECO:0000256" key="6">
    <source>
        <dbReference type="ARBA" id="ARBA00022741"/>
    </source>
</evidence>
<dbReference type="EMBL" id="QXDF01000004">
    <property type="protein sequence ID" value="RIA47287.1"/>
    <property type="molecule type" value="Genomic_DNA"/>
</dbReference>
<keyword evidence="9" id="KW-0472">Membrane</keyword>
<dbReference type="SUPFAM" id="SSF47384">
    <property type="entry name" value="Homodimeric domain of signal transducing histidine kinase"/>
    <property type="match status" value="1"/>
</dbReference>
<evidence type="ECO:0000256" key="7">
    <source>
        <dbReference type="ARBA" id="ARBA00022777"/>
    </source>
</evidence>
<dbReference type="SMART" id="SM00388">
    <property type="entry name" value="HisKA"/>
    <property type="match status" value="1"/>
</dbReference>
<protein>
    <recommendedName>
        <fullName evidence="3">histidine kinase</fullName>
        <ecNumber evidence="3">2.7.13.3</ecNumber>
    </recommendedName>
</protein>
<dbReference type="AlphaFoldDB" id="A0A397PJE5"/>
<feature type="transmembrane region" description="Helical" evidence="9">
    <location>
        <begin position="20"/>
        <end position="37"/>
    </location>
</feature>
<keyword evidence="7 11" id="KW-0418">Kinase</keyword>
<evidence type="ECO:0000259" key="10">
    <source>
        <dbReference type="PROSITE" id="PS50109"/>
    </source>
</evidence>
<dbReference type="Gene3D" id="3.30.565.10">
    <property type="entry name" value="Histidine kinase-like ATPase, C-terminal domain"/>
    <property type="match status" value="1"/>
</dbReference>
<dbReference type="SUPFAM" id="SSF55874">
    <property type="entry name" value="ATPase domain of HSP90 chaperone/DNA topoisomerase II/histidine kinase"/>
    <property type="match status" value="1"/>
</dbReference>
<keyword evidence="5" id="KW-0808">Transferase</keyword>
<keyword evidence="8" id="KW-0067">ATP-binding</keyword>
<comment type="subcellular location">
    <subcellularLocation>
        <location evidence="2">Cell membrane</location>
        <topology evidence="2">Multi-pass membrane protein</topology>
    </subcellularLocation>
</comment>
<evidence type="ECO:0000256" key="3">
    <source>
        <dbReference type="ARBA" id="ARBA00012438"/>
    </source>
</evidence>
<keyword evidence="6" id="KW-0547">Nucleotide-binding</keyword>
<evidence type="ECO:0000256" key="1">
    <source>
        <dbReference type="ARBA" id="ARBA00000085"/>
    </source>
</evidence>
<dbReference type="InterPro" id="IPR003594">
    <property type="entry name" value="HATPase_dom"/>
</dbReference>
<evidence type="ECO:0000313" key="12">
    <source>
        <dbReference type="Proteomes" id="UP000266273"/>
    </source>
</evidence>
<dbReference type="InterPro" id="IPR047770">
    <property type="entry name" value="RegB"/>
</dbReference>
<keyword evidence="12" id="KW-1185">Reference proteome</keyword>
<dbReference type="InterPro" id="IPR036097">
    <property type="entry name" value="HisK_dim/P_sf"/>
</dbReference>
<dbReference type="Gene3D" id="1.10.287.130">
    <property type="match status" value="1"/>
</dbReference>
<feature type="transmembrane region" description="Helical" evidence="9">
    <location>
        <begin position="43"/>
        <end position="64"/>
    </location>
</feature>
<dbReference type="NCBIfam" id="NF033792">
    <property type="entry name" value="ActS_PrrB_HisK"/>
    <property type="match status" value="1"/>
</dbReference>
<dbReference type="PANTHER" id="PTHR44936:SF10">
    <property type="entry name" value="SENSOR PROTEIN RSTB"/>
    <property type="match status" value="1"/>
</dbReference>
<feature type="transmembrane region" description="Helical" evidence="9">
    <location>
        <begin position="157"/>
        <end position="178"/>
    </location>
</feature>
<proteinExistence type="predicted"/>
<evidence type="ECO:0000256" key="5">
    <source>
        <dbReference type="ARBA" id="ARBA00022679"/>
    </source>
</evidence>
<organism evidence="11 12">
    <name type="scientific">Dichotomicrobium thermohalophilum</name>
    <dbReference type="NCBI Taxonomy" id="933063"/>
    <lineage>
        <taxon>Bacteria</taxon>
        <taxon>Pseudomonadati</taxon>
        <taxon>Pseudomonadota</taxon>
        <taxon>Alphaproteobacteria</taxon>
        <taxon>Hyphomicrobiales</taxon>
        <taxon>Hyphomicrobiaceae</taxon>
        <taxon>Dichotomicrobium</taxon>
    </lineage>
</organism>